<dbReference type="PANTHER" id="PTHR21461:SF40">
    <property type="entry name" value="GLYCOSYLTRANSFERASE FAMILY 92 PROTEIN"/>
    <property type="match status" value="1"/>
</dbReference>
<organism evidence="10 11">
    <name type="scientific">Bemisia tabaci</name>
    <name type="common">Sweetpotato whitefly</name>
    <name type="synonym">Aleurodes tabaci</name>
    <dbReference type="NCBI Taxonomy" id="7038"/>
    <lineage>
        <taxon>Eukaryota</taxon>
        <taxon>Metazoa</taxon>
        <taxon>Ecdysozoa</taxon>
        <taxon>Arthropoda</taxon>
        <taxon>Hexapoda</taxon>
        <taxon>Insecta</taxon>
        <taxon>Pterygota</taxon>
        <taxon>Neoptera</taxon>
        <taxon>Paraneoptera</taxon>
        <taxon>Hemiptera</taxon>
        <taxon>Sternorrhyncha</taxon>
        <taxon>Aleyrodoidea</taxon>
        <taxon>Aleyrodidae</taxon>
        <taxon>Aleyrodinae</taxon>
        <taxon>Bemisia</taxon>
    </lineage>
</organism>
<dbReference type="GO" id="GO:0016020">
    <property type="term" value="C:membrane"/>
    <property type="evidence" value="ECO:0007669"/>
    <property type="project" value="UniProtKB-SubCell"/>
</dbReference>
<evidence type="ECO:0000256" key="7">
    <source>
        <dbReference type="ARBA" id="ARBA00023136"/>
    </source>
</evidence>
<keyword evidence="11" id="KW-1185">Reference proteome</keyword>
<dbReference type="GO" id="GO:0005737">
    <property type="term" value="C:cytoplasm"/>
    <property type="evidence" value="ECO:0007669"/>
    <property type="project" value="TreeGrafter"/>
</dbReference>
<keyword evidence="7" id="KW-0472">Membrane</keyword>
<evidence type="ECO:0000313" key="11">
    <source>
        <dbReference type="Proteomes" id="UP001152759"/>
    </source>
</evidence>
<gene>
    <name evidence="10" type="ORF">BEMITA_LOCUS8466</name>
</gene>
<proteinExistence type="inferred from homology"/>
<protein>
    <recommendedName>
        <fullName evidence="8">Glycosyltransferase family 92 protein</fullName>
        <ecNumber evidence="8">2.4.1.-</ecNumber>
    </recommendedName>
</protein>
<dbReference type="Pfam" id="PF01697">
    <property type="entry name" value="Glyco_transf_92"/>
    <property type="match status" value="1"/>
</dbReference>
<dbReference type="EMBL" id="OU963866">
    <property type="protein sequence ID" value="CAH0389658.1"/>
    <property type="molecule type" value="Genomic_DNA"/>
</dbReference>
<dbReference type="EC" id="2.4.1.-" evidence="8"/>
<evidence type="ECO:0000256" key="9">
    <source>
        <dbReference type="SAM" id="MobiDB-lite"/>
    </source>
</evidence>
<evidence type="ECO:0000256" key="6">
    <source>
        <dbReference type="ARBA" id="ARBA00022989"/>
    </source>
</evidence>
<keyword evidence="5" id="KW-0812">Transmembrane</keyword>
<dbReference type="GO" id="GO:0016757">
    <property type="term" value="F:glycosyltransferase activity"/>
    <property type="evidence" value="ECO:0007669"/>
    <property type="project" value="UniProtKB-UniRule"/>
</dbReference>
<evidence type="ECO:0000256" key="1">
    <source>
        <dbReference type="ARBA" id="ARBA00004167"/>
    </source>
</evidence>
<feature type="region of interest" description="Disordered" evidence="9">
    <location>
        <begin position="12"/>
        <end position="44"/>
    </location>
</feature>
<keyword evidence="4 8" id="KW-0808">Transferase</keyword>
<name>A0A9P0ADW3_BEMTA</name>
<comment type="subcellular location">
    <subcellularLocation>
        <location evidence="1">Membrane</location>
        <topology evidence="1">Single-pass membrane protein</topology>
    </subcellularLocation>
</comment>
<sequence>MRENRLDPLLNFHQSTPVPVSRDSPIPLQRNNMLPSRDGRHEDQSLPSVKNLTAIDGDWQPVAATAFKFFVYSAYLDVRVNKLRVIAAAKTIAPDRVSCRFWSSSGNESRISPARVQAIRENWNLMYTATFVLCSLPIDLTFELSSVSVIHQLDAPITNHLLIRNLNMSFSPTSHNKRSSNFTSLAVCIQPVHNQFNDVNKLMEFIELNILLGMSHFFLYNVSIGREGSCAIQQYVKDGIVTILPWKLDMTSDKEIRMVGIFAALNDCLYRSMHHYSHTAVIDLDEFIIPQEQLTLPRLISRLDQKFDTRKTGGYSFRNTFFYLQWPDDARLNHKYSVITDNFLTLRKTRRKVKLNQHRERSKYICKPELVKELGNHFIWEFMPGYGMLEVSPDFGMSHHYRVCEFGGDDCVQAESIVDRTVYRYAGSLIVNFKSRYTKFSALCTLPRLSFDLWPAAHSSGAYFNLSEVHEFSQRILGNFTRGS</sequence>
<accession>A0A9P0ADW3</accession>
<keyword evidence="6" id="KW-1133">Transmembrane helix</keyword>
<dbReference type="Proteomes" id="UP001152759">
    <property type="component" value="Chromosome 5"/>
</dbReference>
<comment type="similarity">
    <text evidence="2 8">Belongs to the glycosyltransferase 92 family.</text>
</comment>
<evidence type="ECO:0000256" key="3">
    <source>
        <dbReference type="ARBA" id="ARBA00022676"/>
    </source>
</evidence>
<evidence type="ECO:0000256" key="5">
    <source>
        <dbReference type="ARBA" id="ARBA00022692"/>
    </source>
</evidence>
<dbReference type="InterPro" id="IPR008166">
    <property type="entry name" value="Glyco_transf_92"/>
</dbReference>
<evidence type="ECO:0000256" key="2">
    <source>
        <dbReference type="ARBA" id="ARBA00007647"/>
    </source>
</evidence>
<evidence type="ECO:0000256" key="4">
    <source>
        <dbReference type="ARBA" id="ARBA00022679"/>
    </source>
</evidence>
<evidence type="ECO:0000313" key="10">
    <source>
        <dbReference type="EMBL" id="CAH0389658.1"/>
    </source>
</evidence>
<keyword evidence="3 8" id="KW-0328">Glycosyltransferase</keyword>
<evidence type="ECO:0000256" key="8">
    <source>
        <dbReference type="RuleBase" id="RU366017"/>
    </source>
</evidence>
<dbReference type="AlphaFoldDB" id="A0A9P0ADW3"/>
<reference evidence="10" key="1">
    <citation type="submission" date="2021-12" db="EMBL/GenBank/DDBJ databases">
        <authorList>
            <person name="King R."/>
        </authorList>
    </citation>
    <scope>NUCLEOTIDE SEQUENCE</scope>
</reference>
<dbReference type="PANTHER" id="PTHR21461">
    <property type="entry name" value="GLYCOSYLTRANSFERASE FAMILY 92 PROTEIN"/>
    <property type="match status" value="1"/>
</dbReference>